<dbReference type="CDD" id="cd02440">
    <property type="entry name" value="AdoMet_MTases"/>
    <property type="match status" value="1"/>
</dbReference>
<dbReference type="InterPro" id="IPR051052">
    <property type="entry name" value="Diverse_substrate_MTase"/>
</dbReference>
<keyword evidence="2 5" id="KW-0489">Methyltransferase</keyword>
<dbReference type="PANTHER" id="PTHR44942:SF4">
    <property type="entry name" value="METHYLTRANSFERASE TYPE 11 DOMAIN-CONTAINING PROTEIN"/>
    <property type="match status" value="1"/>
</dbReference>
<evidence type="ECO:0000313" key="6">
    <source>
        <dbReference type="Proteomes" id="UP001059844"/>
    </source>
</evidence>
<evidence type="ECO:0000256" key="1">
    <source>
        <dbReference type="ARBA" id="ARBA00008361"/>
    </source>
</evidence>
<dbReference type="SUPFAM" id="SSF53335">
    <property type="entry name" value="S-adenosyl-L-methionine-dependent methyltransferases"/>
    <property type="match status" value="1"/>
</dbReference>
<proteinExistence type="inferred from homology"/>
<dbReference type="InterPro" id="IPR029063">
    <property type="entry name" value="SAM-dependent_MTases_sf"/>
</dbReference>
<sequence>MELTLYSIADLVVLKKEEMKDNFSKIASAYAVFRPGYPQEIIDYIMSLAPRKGSALDIATGNGQLAQKLAPFFDQVYATDISEQQIKNAVKKDNINYSVQPAEKTTFSDKQFDLIAVAQAVHWFDFNTFNKEIYRILKDDGIFVILGYSLLKTNPATDAVIKKLYKEILGDYWDKERQYIDAYYKTIPFPYDEITTKAFDSHYQWDYEQLLGYLGTWSAVQHYKKQKKTNPLDLIEKELRTSWEESNKKVTFPLLLRIGKLQKTL</sequence>
<comment type="similarity">
    <text evidence="1">Belongs to the methyltransferase superfamily.</text>
</comment>
<accession>A0ABY5IQX5</accession>
<reference evidence="5" key="1">
    <citation type="submission" date="2022-07" db="EMBL/GenBank/DDBJ databases">
        <title>Isolation, identification, and degradation of a PFOSA degrading strain from sewage treatment plant.</title>
        <authorList>
            <person name="Zhang L."/>
            <person name="Huo Y."/>
        </authorList>
    </citation>
    <scope>NUCLEOTIDE SEQUENCE</scope>
    <source>
        <strain evidence="5">C1</strain>
    </source>
</reference>
<dbReference type="GO" id="GO:0008168">
    <property type="term" value="F:methyltransferase activity"/>
    <property type="evidence" value="ECO:0007669"/>
    <property type="project" value="UniProtKB-KW"/>
</dbReference>
<dbReference type="InterPro" id="IPR013216">
    <property type="entry name" value="Methyltransf_11"/>
</dbReference>
<dbReference type="Gene3D" id="3.40.50.150">
    <property type="entry name" value="Vaccinia Virus protein VP39"/>
    <property type="match status" value="1"/>
</dbReference>
<feature type="domain" description="Methyltransferase type 11" evidence="4">
    <location>
        <begin position="56"/>
        <end position="145"/>
    </location>
</feature>
<dbReference type="EMBL" id="CP101751">
    <property type="protein sequence ID" value="UUC45256.1"/>
    <property type="molecule type" value="Genomic_DNA"/>
</dbReference>
<dbReference type="Proteomes" id="UP001059844">
    <property type="component" value="Chromosome"/>
</dbReference>
<dbReference type="RefSeq" id="WP_256550954.1">
    <property type="nucleotide sequence ID" value="NZ_CP101751.1"/>
</dbReference>
<protein>
    <submittedName>
        <fullName evidence="5">Class I SAM-dependent methyltransferase</fullName>
    </submittedName>
</protein>
<keyword evidence="6" id="KW-1185">Reference proteome</keyword>
<dbReference type="PANTHER" id="PTHR44942">
    <property type="entry name" value="METHYLTRANSF_11 DOMAIN-CONTAINING PROTEIN"/>
    <property type="match status" value="1"/>
</dbReference>
<name>A0ABY5IQX5_9FLAO</name>
<evidence type="ECO:0000313" key="5">
    <source>
        <dbReference type="EMBL" id="UUC45256.1"/>
    </source>
</evidence>
<evidence type="ECO:0000259" key="4">
    <source>
        <dbReference type="Pfam" id="PF08241"/>
    </source>
</evidence>
<dbReference type="GO" id="GO:0032259">
    <property type="term" value="P:methylation"/>
    <property type="evidence" value="ECO:0007669"/>
    <property type="project" value="UniProtKB-KW"/>
</dbReference>
<dbReference type="Pfam" id="PF08241">
    <property type="entry name" value="Methyltransf_11"/>
    <property type="match status" value="1"/>
</dbReference>
<evidence type="ECO:0000256" key="3">
    <source>
        <dbReference type="ARBA" id="ARBA00022679"/>
    </source>
</evidence>
<organism evidence="5 6">
    <name type="scientific">Flavobacterium cerinum</name>
    <dbReference type="NCBI Taxonomy" id="2502784"/>
    <lineage>
        <taxon>Bacteria</taxon>
        <taxon>Pseudomonadati</taxon>
        <taxon>Bacteroidota</taxon>
        <taxon>Flavobacteriia</taxon>
        <taxon>Flavobacteriales</taxon>
        <taxon>Flavobacteriaceae</taxon>
        <taxon>Flavobacterium</taxon>
    </lineage>
</organism>
<gene>
    <name evidence="5" type="ORF">NOX80_16720</name>
</gene>
<evidence type="ECO:0000256" key="2">
    <source>
        <dbReference type="ARBA" id="ARBA00022603"/>
    </source>
</evidence>
<keyword evidence="3" id="KW-0808">Transferase</keyword>